<proteinExistence type="predicted"/>
<dbReference type="InterPro" id="IPR042171">
    <property type="entry name" value="Acyl-CoA_hotdog"/>
</dbReference>
<evidence type="ECO:0000259" key="2">
    <source>
        <dbReference type="Pfam" id="PF20789"/>
    </source>
</evidence>
<reference evidence="3 4" key="1">
    <citation type="submission" date="2019-10" db="EMBL/GenBank/DDBJ databases">
        <authorList>
            <person name="Palmer J.M."/>
        </authorList>
    </citation>
    <scope>NUCLEOTIDE SEQUENCE [LARGE SCALE GENOMIC DNA]</scope>
    <source>
        <strain evidence="3 4">TWF696</strain>
    </source>
</reference>
<comment type="caution">
    <text evidence="3">The sequence shown here is derived from an EMBL/GenBank/DDBJ whole genome shotgun (WGS) entry which is preliminary data.</text>
</comment>
<dbReference type="AlphaFoldDB" id="A0AAV9U1T3"/>
<dbReference type="InterPro" id="IPR049450">
    <property type="entry name" value="ACOT8-like_C"/>
</dbReference>
<sequence length="319" mass="35153">MGPTVPTFLEAIAVQQLTSHKYSGHLSKAYCIGSVPNGGYVSAVILRAASAHMTITHSRISPPQHHAISFHAMFMIKTNAGPVELNVTDTKIGRSYSVLHVELVQEGMKCVNAYVTMANIDHESGPTFASHWAKPEPDLVGKENLDKLLTPEGVPGWYQRPRPYADFREVSKRTKFFTKTADSTPGVVTSWVTFDNPDEMITNEAVALIADLFVGVVEQLDPDAWSEDSGKTSPTSKYWYPTLSLCLDIKKALPKEGVKWVYTKVQSQQIKNGRWDLQVVLLDQDGELLATGSQVALMVDAARNTKPRGKRETATPAKL</sequence>
<feature type="domain" description="Acyl-CoA thioesterase-like C-terminal" evidence="2">
    <location>
        <begin position="155"/>
        <end position="298"/>
    </location>
</feature>
<evidence type="ECO:0000313" key="4">
    <source>
        <dbReference type="Proteomes" id="UP001375240"/>
    </source>
</evidence>
<protein>
    <recommendedName>
        <fullName evidence="5">Thioesterase-like superfamily-domain-containing protein</fullName>
    </recommendedName>
</protein>
<evidence type="ECO:0000313" key="3">
    <source>
        <dbReference type="EMBL" id="KAK6333952.1"/>
    </source>
</evidence>
<accession>A0AAV9U1T3</accession>
<dbReference type="Pfam" id="PF13622">
    <property type="entry name" value="4HBT_3"/>
    <property type="match status" value="1"/>
</dbReference>
<dbReference type="InterPro" id="IPR052389">
    <property type="entry name" value="Sec_Metab_Biosynth-Assoc"/>
</dbReference>
<keyword evidence="4" id="KW-1185">Reference proteome</keyword>
<dbReference type="PANTHER" id="PTHR38110:SF1">
    <property type="entry name" value="THIOESTERASE DOMAIN-CONTAINING PROTEIN"/>
    <property type="match status" value="1"/>
</dbReference>
<dbReference type="Pfam" id="PF20789">
    <property type="entry name" value="4HBT_3C"/>
    <property type="match status" value="1"/>
</dbReference>
<dbReference type="EMBL" id="JAVHNQ010000013">
    <property type="protein sequence ID" value="KAK6333952.1"/>
    <property type="molecule type" value="Genomic_DNA"/>
</dbReference>
<dbReference type="SUPFAM" id="SSF54637">
    <property type="entry name" value="Thioesterase/thiol ester dehydrase-isomerase"/>
    <property type="match status" value="2"/>
</dbReference>
<feature type="domain" description="Acyl-CoA thioesterase-like N-terminal HotDog" evidence="1">
    <location>
        <begin position="30"/>
        <end position="117"/>
    </location>
</feature>
<dbReference type="InterPro" id="IPR029069">
    <property type="entry name" value="HotDog_dom_sf"/>
</dbReference>
<name>A0AAV9U1T3_9PEZI</name>
<evidence type="ECO:0008006" key="5">
    <source>
        <dbReference type="Google" id="ProtNLM"/>
    </source>
</evidence>
<evidence type="ECO:0000259" key="1">
    <source>
        <dbReference type="Pfam" id="PF13622"/>
    </source>
</evidence>
<dbReference type="InterPro" id="IPR049449">
    <property type="entry name" value="TesB_ACOT8-like_N"/>
</dbReference>
<gene>
    <name evidence="3" type="ORF">TWF696_002464</name>
</gene>
<dbReference type="PANTHER" id="PTHR38110">
    <property type="entry name" value="CHROMOSOME 23, WHOLE GENOME SHOTGUN SEQUENCE"/>
    <property type="match status" value="1"/>
</dbReference>
<dbReference type="Proteomes" id="UP001375240">
    <property type="component" value="Unassembled WGS sequence"/>
</dbReference>
<dbReference type="Gene3D" id="2.40.160.210">
    <property type="entry name" value="Acyl-CoA thioesterase, double hotdog domain"/>
    <property type="match status" value="1"/>
</dbReference>
<organism evidence="3 4">
    <name type="scientific">Orbilia brochopaga</name>
    <dbReference type="NCBI Taxonomy" id="3140254"/>
    <lineage>
        <taxon>Eukaryota</taxon>
        <taxon>Fungi</taxon>
        <taxon>Dikarya</taxon>
        <taxon>Ascomycota</taxon>
        <taxon>Pezizomycotina</taxon>
        <taxon>Orbiliomycetes</taxon>
        <taxon>Orbiliales</taxon>
        <taxon>Orbiliaceae</taxon>
        <taxon>Orbilia</taxon>
    </lineage>
</organism>